<reference evidence="2" key="2">
    <citation type="submission" date="2017-10" db="EMBL/GenBank/DDBJ databases">
        <title>Ladona fulva Genome sequencing and assembly.</title>
        <authorList>
            <person name="Murali S."/>
            <person name="Richards S."/>
            <person name="Bandaranaike D."/>
            <person name="Bellair M."/>
            <person name="Blankenburg K."/>
            <person name="Chao H."/>
            <person name="Dinh H."/>
            <person name="Doddapaneni H."/>
            <person name="Dugan-Rocha S."/>
            <person name="Elkadiri S."/>
            <person name="Gnanaolivu R."/>
            <person name="Hernandez B."/>
            <person name="Skinner E."/>
            <person name="Javaid M."/>
            <person name="Lee S."/>
            <person name="Li M."/>
            <person name="Ming W."/>
            <person name="Munidasa M."/>
            <person name="Muniz J."/>
            <person name="Nguyen L."/>
            <person name="Hughes D."/>
            <person name="Osuji N."/>
            <person name="Pu L.-L."/>
            <person name="Puazo M."/>
            <person name="Qu C."/>
            <person name="Quiroz J."/>
            <person name="Raj R."/>
            <person name="Weissenberger G."/>
            <person name="Xin Y."/>
            <person name="Zou X."/>
            <person name="Han Y."/>
            <person name="Worley K."/>
            <person name="Muzny D."/>
            <person name="Gibbs R."/>
        </authorList>
    </citation>
    <scope>NUCLEOTIDE SEQUENCE</scope>
    <source>
        <strain evidence="2">Sampled in the wild</strain>
    </source>
</reference>
<accession>A0A8K0KAZ1</accession>
<evidence type="ECO:0000313" key="3">
    <source>
        <dbReference type="Proteomes" id="UP000792457"/>
    </source>
</evidence>
<protein>
    <recommendedName>
        <fullName evidence="1">Helitron helicase-like domain-containing protein</fullName>
    </recommendedName>
</protein>
<dbReference type="Pfam" id="PF14214">
    <property type="entry name" value="Helitron_like_N"/>
    <property type="match status" value="1"/>
</dbReference>
<evidence type="ECO:0000313" key="2">
    <source>
        <dbReference type="EMBL" id="KAG8231027.1"/>
    </source>
</evidence>
<dbReference type="EMBL" id="KZ308523">
    <property type="protein sequence ID" value="KAG8231027.1"/>
    <property type="molecule type" value="Genomic_DNA"/>
</dbReference>
<name>A0A8K0KAZ1_LADFU</name>
<dbReference type="InterPro" id="IPR025476">
    <property type="entry name" value="Helitron_helicase-like"/>
</dbReference>
<sequence>MRQFASMLQYKSALTAIRDEYFNPGSPRNMRERCCDAMSIFGKIGAPDLFVTFTANPRWPEVIDNLLPEEHQIDLI</sequence>
<gene>
    <name evidence="2" type="ORF">J437_LFUL009618</name>
</gene>
<dbReference type="AlphaFoldDB" id="A0A8K0KAZ1"/>
<keyword evidence="3" id="KW-1185">Reference proteome</keyword>
<proteinExistence type="predicted"/>
<organism evidence="2 3">
    <name type="scientific">Ladona fulva</name>
    <name type="common">Scarce chaser dragonfly</name>
    <name type="synonym">Libellula fulva</name>
    <dbReference type="NCBI Taxonomy" id="123851"/>
    <lineage>
        <taxon>Eukaryota</taxon>
        <taxon>Metazoa</taxon>
        <taxon>Ecdysozoa</taxon>
        <taxon>Arthropoda</taxon>
        <taxon>Hexapoda</taxon>
        <taxon>Insecta</taxon>
        <taxon>Pterygota</taxon>
        <taxon>Palaeoptera</taxon>
        <taxon>Odonata</taxon>
        <taxon>Epiprocta</taxon>
        <taxon>Anisoptera</taxon>
        <taxon>Libelluloidea</taxon>
        <taxon>Libellulidae</taxon>
        <taxon>Ladona</taxon>
    </lineage>
</organism>
<reference evidence="2" key="1">
    <citation type="submission" date="2013-04" db="EMBL/GenBank/DDBJ databases">
        <authorList>
            <person name="Qu J."/>
            <person name="Murali S.C."/>
            <person name="Bandaranaike D."/>
            <person name="Bellair M."/>
            <person name="Blankenburg K."/>
            <person name="Chao H."/>
            <person name="Dinh H."/>
            <person name="Doddapaneni H."/>
            <person name="Downs B."/>
            <person name="Dugan-Rocha S."/>
            <person name="Elkadiri S."/>
            <person name="Gnanaolivu R.D."/>
            <person name="Hernandez B."/>
            <person name="Javaid M."/>
            <person name="Jayaseelan J.C."/>
            <person name="Lee S."/>
            <person name="Li M."/>
            <person name="Ming W."/>
            <person name="Munidasa M."/>
            <person name="Muniz J."/>
            <person name="Nguyen L."/>
            <person name="Ongeri F."/>
            <person name="Osuji N."/>
            <person name="Pu L.-L."/>
            <person name="Puazo M."/>
            <person name="Qu C."/>
            <person name="Quiroz J."/>
            <person name="Raj R."/>
            <person name="Weissenberger G."/>
            <person name="Xin Y."/>
            <person name="Zou X."/>
            <person name="Han Y."/>
            <person name="Richards S."/>
            <person name="Worley K."/>
            <person name="Muzny D."/>
            <person name="Gibbs R."/>
        </authorList>
    </citation>
    <scope>NUCLEOTIDE SEQUENCE</scope>
    <source>
        <strain evidence="2">Sampled in the wild</strain>
    </source>
</reference>
<dbReference type="Proteomes" id="UP000792457">
    <property type="component" value="Unassembled WGS sequence"/>
</dbReference>
<comment type="caution">
    <text evidence="2">The sequence shown here is derived from an EMBL/GenBank/DDBJ whole genome shotgun (WGS) entry which is preliminary data.</text>
</comment>
<evidence type="ECO:0000259" key="1">
    <source>
        <dbReference type="Pfam" id="PF14214"/>
    </source>
</evidence>
<dbReference type="OrthoDB" id="1728974at2759"/>
<feature type="domain" description="Helitron helicase-like" evidence="1">
    <location>
        <begin position="24"/>
        <end position="70"/>
    </location>
</feature>